<accession>Q8YC68</accession>
<dbReference type="GO" id="GO:0008270">
    <property type="term" value="F:zinc ion binding"/>
    <property type="evidence" value="ECO:0007669"/>
    <property type="project" value="UniProtKB-KW"/>
</dbReference>
<feature type="transmembrane region" description="Helical" evidence="1">
    <location>
        <begin position="143"/>
        <end position="164"/>
    </location>
</feature>
<protein>
    <submittedName>
        <fullName evidence="2">Zinc-finger protein</fullName>
    </submittedName>
</protein>
<gene>
    <name evidence="2" type="ordered locus">BMEII0664</name>
</gene>
<keyword evidence="1" id="KW-0812">Transmembrane</keyword>
<dbReference type="NCBIfam" id="NF004633">
    <property type="entry name" value="PRK05978.1"/>
    <property type="match status" value="1"/>
</dbReference>
<keyword evidence="1" id="KW-0472">Membrane</keyword>
<dbReference type="Pfam" id="PF06170">
    <property type="entry name" value="DUF983"/>
    <property type="match status" value="1"/>
</dbReference>
<proteinExistence type="predicted"/>
<evidence type="ECO:0000256" key="1">
    <source>
        <dbReference type="SAM" id="Phobius"/>
    </source>
</evidence>
<dbReference type="eggNOG" id="COG5349">
    <property type="taxonomic scope" value="Bacteria"/>
</dbReference>
<organism evidence="2 3">
    <name type="scientific">Brucella melitensis biotype 1 (strain ATCC 23456 / CCUG 17765 / NCTC 10094 / 16M)</name>
    <dbReference type="NCBI Taxonomy" id="224914"/>
    <lineage>
        <taxon>Bacteria</taxon>
        <taxon>Pseudomonadati</taxon>
        <taxon>Pseudomonadota</taxon>
        <taxon>Alphaproteobacteria</taxon>
        <taxon>Hyphomicrobiales</taxon>
        <taxon>Brucellaceae</taxon>
        <taxon>Brucella/Ochrobactrum group</taxon>
        <taxon>Brucella</taxon>
    </lineage>
</organism>
<keyword evidence="3" id="KW-1185">Reference proteome</keyword>
<feature type="transmembrane region" description="Helical" evidence="1">
    <location>
        <begin position="117"/>
        <end position="137"/>
    </location>
</feature>
<name>Q8YC68_BRUME</name>
<dbReference type="Proteomes" id="UP000000419">
    <property type="component" value="Chromosome II"/>
</dbReference>
<dbReference type="AlphaFoldDB" id="Q8YC68"/>
<sequence length="195" mass="21907">MKWFPNRTPCPCRRARIIRRAGQCGAGKASRRVFPATRGEVTDEHARGQFRAEHTGFRRQNPKAILPKRPVGEALWRGFRCRCPHCYEGKLFRAFVKPVDKCMACGEDYTEQRADDLPAYLTILVVGHIVVGLFMGVEATTNLSLWAHMAIWGPMTLIMSLLLLQPIKGSVIGLQWALYMHGFGGENESEYGDAA</sequence>
<dbReference type="KEGG" id="bme:BMEII0664"/>
<keyword evidence="2" id="KW-0479">Metal-binding</keyword>
<dbReference type="EMBL" id="AE008918">
    <property type="protein sequence ID" value="AAL53906.1"/>
    <property type="molecule type" value="Genomic_DNA"/>
</dbReference>
<keyword evidence="2" id="KW-0863">Zinc-finger</keyword>
<evidence type="ECO:0000313" key="3">
    <source>
        <dbReference type="Proteomes" id="UP000000419"/>
    </source>
</evidence>
<keyword evidence="2" id="KW-0862">Zinc</keyword>
<evidence type="ECO:0000313" key="2">
    <source>
        <dbReference type="EMBL" id="AAL53906.1"/>
    </source>
</evidence>
<reference evidence="2 3" key="1">
    <citation type="journal article" date="2002" name="Proc. Natl. Acad. Sci. U.S.A.">
        <title>The genome sequence of the facultative intracellular pathogen Brucella melitensis.</title>
        <authorList>
            <person name="DelVecchio V.G."/>
            <person name="Kapatral V."/>
            <person name="Redkar R.J."/>
            <person name="Patra G."/>
            <person name="Mujer C."/>
            <person name="Los T."/>
            <person name="Ivanova N."/>
            <person name="Anderson I."/>
            <person name="Bhattacharyya A."/>
            <person name="Lykidis A."/>
            <person name="Reznik G."/>
            <person name="Jablonski L."/>
            <person name="Larsen N."/>
            <person name="D'Souza M."/>
            <person name="Bernal A."/>
            <person name="Mazur M."/>
            <person name="Goltsman E."/>
            <person name="Selkov E."/>
            <person name="Elzer P.H."/>
            <person name="Hagius S."/>
            <person name="O'Callaghan D."/>
            <person name="Letesson J.J."/>
            <person name="Haselkorn R."/>
            <person name="Kyrpides N."/>
            <person name="Overbeek R."/>
        </authorList>
    </citation>
    <scope>NUCLEOTIDE SEQUENCE [LARGE SCALE GENOMIC DNA]</scope>
    <source>
        <strain evidence="3">ATCC 23456 / CCUG 17765 / NCTC 10094 / 16M</strain>
    </source>
</reference>
<dbReference type="InterPro" id="IPR009325">
    <property type="entry name" value="DUF983"/>
</dbReference>
<dbReference type="PIR" id="AG3592">
    <property type="entry name" value="AG3592"/>
</dbReference>
<keyword evidence="1" id="KW-1133">Transmembrane helix</keyword>